<dbReference type="PANTHER" id="PTHR43135:SF3">
    <property type="entry name" value="ALPHA-D-RIBOSE 1-METHYLPHOSPHONATE 5-TRIPHOSPHATE DIPHOSPHATASE"/>
    <property type="match status" value="1"/>
</dbReference>
<gene>
    <name evidence="3" type="ORF">J0A66_20735</name>
</gene>
<evidence type="ECO:0000256" key="1">
    <source>
        <dbReference type="SAM" id="SignalP"/>
    </source>
</evidence>
<proteinExistence type="predicted"/>
<dbReference type="AlphaFoldDB" id="A0A939IR74"/>
<protein>
    <submittedName>
        <fullName evidence="3">Amidohydrolase family protein</fullName>
    </submittedName>
</protein>
<dbReference type="Gene3D" id="2.30.40.10">
    <property type="entry name" value="Urease, subunit C, domain 1"/>
    <property type="match status" value="1"/>
</dbReference>
<dbReference type="Gene3D" id="1.20.58.520">
    <property type="entry name" value="Amidohydrolase"/>
    <property type="match status" value="1"/>
</dbReference>
<evidence type="ECO:0000313" key="3">
    <source>
        <dbReference type="EMBL" id="MBN7827670.1"/>
    </source>
</evidence>
<accession>A0A939IR74</accession>
<evidence type="ECO:0000259" key="2">
    <source>
        <dbReference type="Pfam" id="PF01979"/>
    </source>
</evidence>
<keyword evidence="1" id="KW-0732">Signal</keyword>
<dbReference type="Gene3D" id="3.30.110.90">
    <property type="entry name" value="Amidohydrolase"/>
    <property type="match status" value="1"/>
</dbReference>
<dbReference type="PANTHER" id="PTHR43135">
    <property type="entry name" value="ALPHA-D-RIBOSE 1-METHYLPHOSPHONATE 5-TRIPHOSPHATE DIPHOSPHATASE"/>
    <property type="match status" value="1"/>
</dbReference>
<dbReference type="RefSeq" id="WP_206575781.1">
    <property type="nucleotide sequence ID" value="NZ_JAFKCV010000023.1"/>
</dbReference>
<dbReference type="GO" id="GO:0016810">
    <property type="term" value="F:hydrolase activity, acting on carbon-nitrogen (but not peptide) bonds"/>
    <property type="evidence" value="ECO:0007669"/>
    <property type="project" value="InterPro"/>
</dbReference>
<dbReference type="Gene3D" id="3.40.50.10910">
    <property type="entry name" value="Amidohydrolase"/>
    <property type="match status" value="1"/>
</dbReference>
<keyword evidence="4" id="KW-1185">Reference proteome</keyword>
<reference evidence="3" key="1">
    <citation type="submission" date="2021-03" db="EMBL/GenBank/DDBJ databases">
        <title>novel species isolated from a fishpond in China.</title>
        <authorList>
            <person name="Lu H."/>
            <person name="Cai Z."/>
        </authorList>
    </citation>
    <scope>NUCLEOTIDE SEQUENCE</scope>
    <source>
        <strain evidence="3">JCM 30855</strain>
    </source>
</reference>
<dbReference type="InterPro" id="IPR051781">
    <property type="entry name" value="Metallo-dep_Hydrolase"/>
</dbReference>
<dbReference type="InterPro" id="IPR032466">
    <property type="entry name" value="Metal_Hydrolase"/>
</dbReference>
<feature type="domain" description="Amidohydrolase-related" evidence="2">
    <location>
        <begin position="90"/>
        <end position="437"/>
    </location>
</feature>
<feature type="signal peptide" evidence="1">
    <location>
        <begin position="1"/>
        <end position="24"/>
    </location>
</feature>
<dbReference type="Pfam" id="PF01979">
    <property type="entry name" value="Amidohydro_1"/>
    <property type="match status" value="1"/>
</dbReference>
<dbReference type="SUPFAM" id="SSF51338">
    <property type="entry name" value="Composite domain of metallo-dependent hydrolases"/>
    <property type="match status" value="1"/>
</dbReference>
<comment type="caution">
    <text evidence="3">The sequence shown here is derived from an EMBL/GenBank/DDBJ whole genome shotgun (WGS) entry which is preliminary data.</text>
</comment>
<dbReference type="InterPro" id="IPR006680">
    <property type="entry name" value="Amidohydro-rel"/>
</dbReference>
<sequence>MKTLHIILLLLLLLLAMLTAPARADESAPSLPANADAYVIRHVNVLDVAQQLVLPDQRVWIDNQLITRIEPDTSPVETSVRQVQGHNGYLTPGLMDMHMHAWDPAAFAINLSYGITHVRIMNGVPQHLVWRQQLADLSRFGSTVTVSSPILSGYQDTPLHRYIGSREQAREAVASAASLGYDLLKIYGSLGAEGYAWVREFADKAGIAIAKHGPHPAGLQAGHDHSADWSSLRGLQSLEHVEDIFQGPLNHLQDADKLTQTIQALADLQVPVTPTLAIYQQLTRISAEKDEFIDSMPKEYISPLVAWFDSHNQVQRWLDAPIEVAEHNRQTLAYLLEITTRLHQAGVPILAGSDAGVLLSPHGQSLHQELALLRQAGLSEFEVLRTATLNPARSLGKAKELGQIKAGLRADMIYTRANPLDDLSLLSHPEAVIKQGQWFDANALKQQRRQAIAHRSLFDEATLLLSNM</sequence>
<organism evidence="3 4">
    <name type="scientific">Bowmanella dokdonensis</name>
    <dbReference type="NCBI Taxonomy" id="751969"/>
    <lineage>
        <taxon>Bacteria</taxon>
        <taxon>Pseudomonadati</taxon>
        <taxon>Pseudomonadota</taxon>
        <taxon>Gammaproteobacteria</taxon>
        <taxon>Alteromonadales</taxon>
        <taxon>Alteromonadaceae</taxon>
        <taxon>Bowmanella</taxon>
    </lineage>
</organism>
<dbReference type="SUPFAM" id="SSF51556">
    <property type="entry name" value="Metallo-dependent hydrolases"/>
    <property type="match status" value="1"/>
</dbReference>
<feature type="chain" id="PRO_5037143057" evidence="1">
    <location>
        <begin position="25"/>
        <end position="468"/>
    </location>
</feature>
<dbReference type="InterPro" id="IPR011059">
    <property type="entry name" value="Metal-dep_hydrolase_composite"/>
</dbReference>
<evidence type="ECO:0000313" key="4">
    <source>
        <dbReference type="Proteomes" id="UP000664654"/>
    </source>
</evidence>
<dbReference type="EMBL" id="JAFKCV010000023">
    <property type="protein sequence ID" value="MBN7827670.1"/>
    <property type="molecule type" value="Genomic_DNA"/>
</dbReference>
<dbReference type="Proteomes" id="UP000664654">
    <property type="component" value="Unassembled WGS sequence"/>
</dbReference>
<name>A0A939IR74_9ALTE</name>